<proteinExistence type="predicted"/>
<dbReference type="InterPro" id="IPR025447">
    <property type="entry name" value="DUF4192"/>
</dbReference>
<evidence type="ECO:0000313" key="3">
    <source>
        <dbReference type="Proteomes" id="UP000274843"/>
    </source>
</evidence>
<name>A0A3N2H296_9PSEU</name>
<sequence>MTSTTTDTGTDGRITVRISDPGELIAAVPHLLTYRPGPSVVLLNHGGRESPITPVIRADLPDSTCEPDAARDLVRAVLRHPGAGVTVVIIGRRPGHRAPPGRIPHHGLARRLMSAFGDAGRPVDHALWVPEIRGGARWRCYHEVCLRGVLPDDRETVLAATMATTGQVTYGSRGEVARLLDPDDPAAITRRQHMLDAAIDNWPTRPNFGATDSPDEPKQAAAGSSAPEWFGATEVADRTAVGGAAPGGFGEVASGGLAAAGSSEEAKRAAAGSSAPEWFGVTEVADRTAAGGVPPGGVGEVASGGLAAAGSSAVDSHVEAERAAEDRAAPDWFGEAQSAEHLAVVRAALARAVAGDFDLSDEDVVSLAMALSDLTVRDRCLTTADPPGEPPATAAERLWLELVRRTPMPERAEPAVLLGYSAYRRGDGVLAALAFDNALAAHPGHRLAELLRICLSHQLPPETLRRLSDCQEGGLMPT</sequence>
<evidence type="ECO:0000313" key="2">
    <source>
        <dbReference type="EMBL" id="ROS43043.1"/>
    </source>
</evidence>
<evidence type="ECO:0000256" key="1">
    <source>
        <dbReference type="SAM" id="MobiDB-lite"/>
    </source>
</evidence>
<comment type="caution">
    <text evidence="2">The sequence shown here is derived from an EMBL/GenBank/DDBJ whole genome shotgun (WGS) entry which is preliminary data.</text>
</comment>
<reference evidence="2 3" key="1">
    <citation type="submission" date="2018-11" db="EMBL/GenBank/DDBJ databases">
        <title>Sequencing the genomes of 1000 actinobacteria strains.</title>
        <authorList>
            <person name="Klenk H.-P."/>
        </authorList>
    </citation>
    <scope>NUCLEOTIDE SEQUENCE [LARGE SCALE GENOMIC DNA]</scope>
    <source>
        <strain evidence="2 3">DSM 44348</strain>
    </source>
</reference>
<dbReference type="Proteomes" id="UP000274843">
    <property type="component" value="Unassembled WGS sequence"/>
</dbReference>
<dbReference type="RefSeq" id="WP_123685451.1">
    <property type="nucleotide sequence ID" value="NZ_RKHY01000001.1"/>
</dbReference>
<dbReference type="EMBL" id="RKHY01000001">
    <property type="protein sequence ID" value="ROS43043.1"/>
    <property type="molecule type" value="Genomic_DNA"/>
</dbReference>
<keyword evidence="3" id="KW-1185">Reference proteome</keyword>
<dbReference type="Pfam" id="PF13830">
    <property type="entry name" value="DUF4192"/>
    <property type="match status" value="2"/>
</dbReference>
<protein>
    <submittedName>
        <fullName evidence="2">Uncharacterized protein DUF4192</fullName>
    </submittedName>
</protein>
<gene>
    <name evidence="2" type="ORF">EDD35_5445</name>
</gene>
<dbReference type="AlphaFoldDB" id="A0A3N2H296"/>
<feature type="region of interest" description="Disordered" evidence="1">
    <location>
        <begin position="198"/>
        <end position="226"/>
    </location>
</feature>
<accession>A0A3N2H296</accession>
<dbReference type="GeneID" id="301846738"/>
<organism evidence="2 3">
    <name type="scientific">Amycolatopsis thermoflava</name>
    <dbReference type="NCBI Taxonomy" id="84480"/>
    <lineage>
        <taxon>Bacteria</taxon>
        <taxon>Bacillati</taxon>
        <taxon>Actinomycetota</taxon>
        <taxon>Actinomycetes</taxon>
        <taxon>Pseudonocardiales</taxon>
        <taxon>Pseudonocardiaceae</taxon>
        <taxon>Amycolatopsis</taxon>
        <taxon>Amycolatopsis methanolica group</taxon>
    </lineage>
</organism>